<gene>
    <name evidence="10" type="ORF">KP79_PYT13359</name>
</gene>
<dbReference type="GO" id="GO:0016020">
    <property type="term" value="C:membrane"/>
    <property type="evidence" value="ECO:0007669"/>
    <property type="project" value="UniProtKB-SubCell"/>
</dbReference>
<dbReference type="STRING" id="6573.A0A210PWD4"/>
<evidence type="ECO:0000256" key="2">
    <source>
        <dbReference type="ARBA" id="ARBA00022679"/>
    </source>
</evidence>
<feature type="compositionally biased region" description="Low complexity" evidence="8">
    <location>
        <begin position="284"/>
        <end position="297"/>
    </location>
</feature>
<feature type="compositionally biased region" description="Basic and acidic residues" evidence="8">
    <location>
        <begin position="262"/>
        <end position="272"/>
    </location>
</feature>
<dbReference type="Pfam" id="PF01529">
    <property type="entry name" value="DHHC"/>
    <property type="match status" value="1"/>
</dbReference>
<feature type="compositionally biased region" description="Basic residues" evidence="8">
    <location>
        <begin position="488"/>
        <end position="500"/>
    </location>
</feature>
<feature type="compositionally biased region" description="Polar residues" evidence="8">
    <location>
        <begin position="509"/>
        <end position="527"/>
    </location>
</feature>
<dbReference type="GO" id="GO:0005794">
    <property type="term" value="C:Golgi apparatus"/>
    <property type="evidence" value="ECO:0007669"/>
    <property type="project" value="TreeGrafter"/>
</dbReference>
<keyword evidence="2 7" id="KW-0808">Transferase</keyword>
<keyword evidence="3 7" id="KW-0812">Transmembrane</keyword>
<accession>A0A210PWD4</accession>
<evidence type="ECO:0000256" key="7">
    <source>
        <dbReference type="RuleBase" id="RU079119"/>
    </source>
</evidence>
<dbReference type="OrthoDB" id="9909019at2759"/>
<keyword evidence="11" id="KW-1185">Reference proteome</keyword>
<feature type="transmembrane region" description="Helical" evidence="7">
    <location>
        <begin position="151"/>
        <end position="177"/>
    </location>
</feature>
<comment type="caution">
    <text evidence="10">The sequence shown here is derived from an EMBL/GenBank/DDBJ whole genome shotgun (WGS) entry which is preliminary data.</text>
</comment>
<dbReference type="PANTHER" id="PTHR22883:SF203">
    <property type="entry name" value="PALMITOYLTRANSFERASE"/>
    <property type="match status" value="1"/>
</dbReference>
<reference evidence="10 11" key="1">
    <citation type="journal article" date="2017" name="Nat. Ecol. Evol.">
        <title>Scallop genome provides insights into evolution of bilaterian karyotype and development.</title>
        <authorList>
            <person name="Wang S."/>
            <person name="Zhang J."/>
            <person name="Jiao W."/>
            <person name="Li J."/>
            <person name="Xun X."/>
            <person name="Sun Y."/>
            <person name="Guo X."/>
            <person name="Huan P."/>
            <person name="Dong B."/>
            <person name="Zhang L."/>
            <person name="Hu X."/>
            <person name="Sun X."/>
            <person name="Wang J."/>
            <person name="Zhao C."/>
            <person name="Wang Y."/>
            <person name="Wang D."/>
            <person name="Huang X."/>
            <person name="Wang R."/>
            <person name="Lv J."/>
            <person name="Li Y."/>
            <person name="Zhang Z."/>
            <person name="Liu B."/>
            <person name="Lu W."/>
            <person name="Hui Y."/>
            <person name="Liang J."/>
            <person name="Zhou Z."/>
            <person name="Hou R."/>
            <person name="Li X."/>
            <person name="Liu Y."/>
            <person name="Li H."/>
            <person name="Ning X."/>
            <person name="Lin Y."/>
            <person name="Zhao L."/>
            <person name="Xing Q."/>
            <person name="Dou J."/>
            <person name="Li Y."/>
            <person name="Mao J."/>
            <person name="Guo H."/>
            <person name="Dou H."/>
            <person name="Li T."/>
            <person name="Mu C."/>
            <person name="Jiang W."/>
            <person name="Fu Q."/>
            <person name="Fu X."/>
            <person name="Miao Y."/>
            <person name="Liu J."/>
            <person name="Yu Q."/>
            <person name="Li R."/>
            <person name="Liao H."/>
            <person name="Li X."/>
            <person name="Kong Y."/>
            <person name="Jiang Z."/>
            <person name="Chourrout D."/>
            <person name="Li R."/>
            <person name="Bao Z."/>
        </authorList>
    </citation>
    <scope>NUCLEOTIDE SEQUENCE [LARGE SCALE GENOMIC DNA]</scope>
    <source>
        <strain evidence="10 11">PY_sf001</strain>
    </source>
</reference>
<evidence type="ECO:0000256" key="1">
    <source>
        <dbReference type="ARBA" id="ARBA00004141"/>
    </source>
</evidence>
<feature type="transmembrane region" description="Helical" evidence="7">
    <location>
        <begin position="55"/>
        <end position="78"/>
    </location>
</feature>
<protein>
    <recommendedName>
        <fullName evidence="7">Palmitoyltransferase</fullName>
        <ecNumber evidence="7">2.3.1.225</ecNumber>
    </recommendedName>
</protein>
<comment type="catalytic activity">
    <reaction evidence="7">
        <text>L-cysteinyl-[protein] + hexadecanoyl-CoA = S-hexadecanoyl-L-cysteinyl-[protein] + CoA</text>
        <dbReference type="Rhea" id="RHEA:36683"/>
        <dbReference type="Rhea" id="RHEA-COMP:10131"/>
        <dbReference type="Rhea" id="RHEA-COMP:11032"/>
        <dbReference type="ChEBI" id="CHEBI:29950"/>
        <dbReference type="ChEBI" id="CHEBI:57287"/>
        <dbReference type="ChEBI" id="CHEBI:57379"/>
        <dbReference type="ChEBI" id="CHEBI:74151"/>
        <dbReference type="EC" id="2.3.1.225"/>
    </reaction>
</comment>
<feature type="transmembrane region" description="Helical" evidence="7">
    <location>
        <begin position="21"/>
        <end position="43"/>
    </location>
</feature>
<dbReference type="GO" id="GO:0005783">
    <property type="term" value="C:endoplasmic reticulum"/>
    <property type="evidence" value="ECO:0007669"/>
    <property type="project" value="TreeGrafter"/>
</dbReference>
<feature type="region of interest" description="Disordered" evidence="8">
    <location>
        <begin position="420"/>
        <end position="447"/>
    </location>
</feature>
<keyword evidence="6 7" id="KW-0012">Acyltransferase</keyword>
<evidence type="ECO:0000313" key="11">
    <source>
        <dbReference type="Proteomes" id="UP000242188"/>
    </source>
</evidence>
<dbReference type="EC" id="2.3.1.225" evidence="7"/>
<evidence type="ECO:0000256" key="4">
    <source>
        <dbReference type="ARBA" id="ARBA00022989"/>
    </source>
</evidence>
<feature type="region of interest" description="Disordered" evidence="8">
    <location>
        <begin position="465"/>
        <end position="610"/>
    </location>
</feature>
<name>A0A210PWD4_MIZYE</name>
<feature type="domain" description="Palmitoyltransferase DHHC" evidence="9">
    <location>
        <begin position="105"/>
        <end position="256"/>
    </location>
</feature>
<feature type="compositionally biased region" description="Polar residues" evidence="8">
    <location>
        <begin position="572"/>
        <end position="592"/>
    </location>
</feature>
<evidence type="ECO:0000256" key="8">
    <source>
        <dbReference type="SAM" id="MobiDB-lite"/>
    </source>
</evidence>
<evidence type="ECO:0000259" key="9">
    <source>
        <dbReference type="Pfam" id="PF01529"/>
    </source>
</evidence>
<keyword evidence="4 7" id="KW-1133">Transmembrane helix</keyword>
<dbReference type="GO" id="GO:0006612">
    <property type="term" value="P:protein targeting to membrane"/>
    <property type="evidence" value="ECO:0007669"/>
    <property type="project" value="TreeGrafter"/>
</dbReference>
<comment type="domain">
    <text evidence="7">The DHHC domain is required for palmitoyltransferase activity.</text>
</comment>
<evidence type="ECO:0000313" key="10">
    <source>
        <dbReference type="EMBL" id="OWF40789.1"/>
    </source>
</evidence>
<dbReference type="Proteomes" id="UP000242188">
    <property type="component" value="Unassembled WGS sequence"/>
</dbReference>
<sequence>MPPPQRLRRPRPRARINGWTLPPHPLQCVAWFAVIYFAFFYFTTFVPALPDEWQIAGYVLTGLAFLCHIFTHVVASSINPADPAVLRIQNGGEEFDRNKHRHVIENMHCYICDADVGSRSKHCSACNKCVNDFDHHCKWLNNCVGGRNYKWFLQVLVTGVVGIFFILVVTLVEIVAYSSDAETGNILQPYIDVKNNVTSEPVFYLVYQPVPKGGFLAVLIITGILLFLGLALLLHLFVFHCYLMYHHISTYDYIVKQRENDGGKKPGTDKVQNKTKRINKVVPSKQRQSIRMMSSSSPTKLNDAKEKSELSLYHQKSEEDGRRTEGETPPPSSSPIHQKVTTHTETNNNKEGRLPEQNRNPNDDLTALRKIKKRKKKNYKMNSNYEISETDMISTIDNPSMYKAQGFTASLELPVSSPIKITPPPPQLTPVNGAGPPAEYHSDSAESLAEVVPNLASSINSSLRNSFQVQPGDHSSAIHSSSASPGKNSRKSSKRRRKKKKEEEEKQVDLNSTMLFQLNSSAKQNPDGTLDYTDGFRKLPLTPISLRKNGTSEELRRPSAVPPLDLGPLRGSSESVSFQPISSLRSSDTYRTSRLLGSLPEQRPFVDTEV</sequence>
<feature type="compositionally biased region" description="Basic and acidic residues" evidence="8">
    <location>
        <begin position="302"/>
        <end position="326"/>
    </location>
</feature>
<dbReference type="EMBL" id="NEDP02005445">
    <property type="protein sequence ID" value="OWF40789.1"/>
    <property type="molecule type" value="Genomic_DNA"/>
</dbReference>
<dbReference type="AlphaFoldDB" id="A0A210PWD4"/>
<evidence type="ECO:0000256" key="6">
    <source>
        <dbReference type="ARBA" id="ARBA00023315"/>
    </source>
</evidence>
<comment type="similarity">
    <text evidence="7">Belongs to the DHHC palmitoyltransferase family.</text>
</comment>
<dbReference type="InterPro" id="IPR039859">
    <property type="entry name" value="PFA4/ZDH16/20/ERF2-like"/>
</dbReference>
<comment type="subcellular location">
    <subcellularLocation>
        <location evidence="1">Membrane</location>
        <topology evidence="1">Multi-pass membrane protein</topology>
    </subcellularLocation>
</comment>
<dbReference type="GO" id="GO:0019706">
    <property type="term" value="F:protein-cysteine S-palmitoyltransferase activity"/>
    <property type="evidence" value="ECO:0007669"/>
    <property type="project" value="UniProtKB-EC"/>
</dbReference>
<organism evidence="10 11">
    <name type="scientific">Mizuhopecten yessoensis</name>
    <name type="common">Japanese scallop</name>
    <name type="synonym">Patinopecten yessoensis</name>
    <dbReference type="NCBI Taxonomy" id="6573"/>
    <lineage>
        <taxon>Eukaryota</taxon>
        <taxon>Metazoa</taxon>
        <taxon>Spiralia</taxon>
        <taxon>Lophotrochozoa</taxon>
        <taxon>Mollusca</taxon>
        <taxon>Bivalvia</taxon>
        <taxon>Autobranchia</taxon>
        <taxon>Pteriomorphia</taxon>
        <taxon>Pectinida</taxon>
        <taxon>Pectinoidea</taxon>
        <taxon>Pectinidae</taxon>
        <taxon>Mizuhopecten</taxon>
    </lineage>
</organism>
<feature type="compositionally biased region" description="Low complexity" evidence="8">
    <location>
        <begin position="474"/>
        <end position="484"/>
    </location>
</feature>
<dbReference type="PANTHER" id="PTHR22883">
    <property type="entry name" value="ZINC FINGER DHHC DOMAIN CONTAINING PROTEIN"/>
    <property type="match status" value="1"/>
</dbReference>
<evidence type="ECO:0000256" key="5">
    <source>
        <dbReference type="ARBA" id="ARBA00023136"/>
    </source>
</evidence>
<feature type="region of interest" description="Disordered" evidence="8">
    <location>
        <begin position="262"/>
        <end position="367"/>
    </location>
</feature>
<evidence type="ECO:0000256" key="3">
    <source>
        <dbReference type="ARBA" id="ARBA00022692"/>
    </source>
</evidence>
<dbReference type="InterPro" id="IPR001594">
    <property type="entry name" value="Palmitoyltrfase_DHHC"/>
</dbReference>
<proteinExistence type="inferred from homology"/>
<keyword evidence="5 7" id="KW-0472">Membrane</keyword>
<dbReference type="PROSITE" id="PS50216">
    <property type="entry name" value="DHHC"/>
    <property type="match status" value="1"/>
</dbReference>
<feature type="transmembrane region" description="Helical" evidence="7">
    <location>
        <begin position="215"/>
        <end position="239"/>
    </location>
</feature>